<keyword evidence="2" id="KW-0378">Hydrolase</keyword>
<feature type="chain" id="PRO_5045729323" evidence="1">
    <location>
        <begin position="24"/>
        <end position="272"/>
    </location>
</feature>
<dbReference type="RefSeq" id="WP_371387378.1">
    <property type="nucleotide sequence ID" value="NZ_JBGLYH010000044.1"/>
</dbReference>
<dbReference type="Proteomes" id="UP001568698">
    <property type="component" value="Unassembled WGS sequence"/>
</dbReference>
<accession>A0ABV4K7Q7</accession>
<organism evidence="2 3">
    <name type="scientific">Pseudodesulfovibrio karagichevae</name>
    <dbReference type="NCBI Taxonomy" id="3239305"/>
    <lineage>
        <taxon>Bacteria</taxon>
        <taxon>Pseudomonadati</taxon>
        <taxon>Thermodesulfobacteriota</taxon>
        <taxon>Desulfovibrionia</taxon>
        <taxon>Desulfovibrionales</taxon>
        <taxon>Desulfovibrionaceae</taxon>
    </lineage>
</organism>
<proteinExistence type="predicted"/>
<dbReference type="EC" id="3.5.-.-" evidence="2"/>
<dbReference type="InterPro" id="IPR037175">
    <property type="entry name" value="KFase_sf"/>
</dbReference>
<gene>
    <name evidence="2" type="ORF">AB6M95_14055</name>
</gene>
<dbReference type="GO" id="GO:0016787">
    <property type="term" value="F:hydrolase activity"/>
    <property type="evidence" value="ECO:0007669"/>
    <property type="project" value="UniProtKB-KW"/>
</dbReference>
<evidence type="ECO:0000256" key="1">
    <source>
        <dbReference type="SAM" id="SignalP"/>
    </source>
</evidence>
<name>A0ABV4K7Q7_9BACT</name>
<dbReference type="PANTHER" id="PTHR31118">
    <property type="entry name" value="CYCLASE-LIKE PROTEIN 2"/>
    <property type="match status" value="1"/>
</dbReference>
<keyword evidence="1" id="KW-0732">Signal</keyword>
<reference evidence="2 3" key="1">
    <citation type="submission" date="2024-08" db="EMBL/GenBank/DDBJ databases">
        <title>Sulfate-reducing bacteria isolated from formation water of the oil field in Kazakhstan and description of Pseudodesulfovibrio sp.</title>
        <authorList>
            <person name="Bidzhieva S.K."/>
            <person name="Tourova T.P."/>
            <person name="Grouzdev D.S."/>
            <person name="Beletsky A.V."/>
            <person name="Sokolova D.S."/>
            <person name="Samigullina S.R."/>
            <person name="Poltaraus A.B."/>
            <person name="Avtukh A.N."/>
            <person name="Tereshina V.M."/>
            <person name="Zhaparov N.S."/>
            <person name="Mardanov A.V."/>
            <person name="Nazina T.N."/>
        </authorList>
    </citation>
    <scope>NUCLEOTIDE SEQUENCE [LARGE SCALE GENOMIC DNA]</scope>
    <source>
        <strain evidence="2 3">9FUS</strain>
    </source>
</reference>
<dbReference type="Pfam" id="PF04199">
    <property type="entry name" value="Cyclase"/>
    <property type="match status" value="1"/>
</dbReference>
<dbReference type="PANTHER" id="PTHR31118:SF12">
    <property type="entry name" value="CYCLASE-LIKE PROTEIN 2"/>
    <property type="match status" value="1"/>
</dbReference>
<sequence length="272" mass="29007">MLHFGKAQAFCALGLALCLFLVAGGTAMTGADGALTPEQMAKAFGKVVFLSHVNTPDMPIFPGDPTPVMEPEFTVEKDGFYLMSVTMGEHSGTHWGAPAHFNADEKTADMLPATSFVFPAVVIDVRAQVAKNPDYALSLADVQAYEKAHGRIPAHAMVIAFTGWEKRWDNPEAFFNEDKDSVMHYPGIDVAATQWLIDNRALGGLGIDTHGVDPGSDESYATNTALLKGDRIHLENLAGLEQLPAKGAWIVVGGVRNLNGSGSPATVLGFLP</sequence>
<dbReference type="Gene3D" id="3.50.30.50">
    <property type="entry name" value="Putative cyclase"/>
    <property type="match status" value="1"/>
</dbReference>
<comment type="caution">
    <text evidence="2">The sequence shown here is derived from an EMBL/GenBank/DDBJ whole genome shotgun (WGS) entry which is preliminary data.</text>
</comment>
<evidence type="ECO:0000313" key="3">
    <source>
        <dbReference type="Proteomes" id="UP001568698"/>
    </source>
</evidence>
<dbReference type="InterPro" id="IPR007325">
    <property type="entry name" value="KFase/CYL"/>
</dbReference>
<dbReference type="EMBL" id="JBGLYH010000044">
    <property type="protein sequence ID" value="MEZ7197878.1"/>
    <property type="molecule type" value="Genomic_DNA"/>
</dbReference>
<evidence type="ECO:0000313" key="2">
    <source>
        <dbReference type="EMBL" id="MEZ7197878.1"/>
    </source>
</evidence>
<feature type="signal peptide" evidence="1">
    <location>
        <begin position="1"/>
        <end position="23"/>
    </location>
</feature>
<keyword evidence="3" id="KW-1185">Reference proteome</keyword>
<protein>
    <submittedName>
        <fullName evidence="2">Cyclase family protein</fullName>
        <ecNumber evidence="2">3.5.-.-</ecNumber>
    </submittedName>
</protein>
<dbReference type="SUPFAM" id="SSF102198">
    <property type="entry name" value="Putative cyclase"/>
    <property type="match status" value="1"/>
</dbReference>